<evidence type="ECO:0000256" key="3">
    <source>
        <dbReference type="PIRSR" id="PIRSR633697-1"/>
    </source>
</evidence>
<keyword evidence="5" id="KW-0732">Signal</keyword>
<dbReference type="WBParaSite" id="TREG1_32320.1">
    <property type="protein sequence ID" value="TREG1_32320.1"/>
    <property type="gene ID" value="TREG1_32320"/>
</dbReference>
<feature type="chain" id="PRO_5041673114" evidence="5">
    <location>
        <begin position="27"/>
        <end position="246"/>
    </location>
</feature>
<dbReference type="Proteomes" id="UP000050795">
    <property type="component" value="Unassembled WGS sequence"/>
</dbReference>
<dbReference type="GO" id="GO:0003723">
    <property type="term" value="F:RNA binding"/>
    <property type="evidence" value="ECO:0007669"/>
    <property type="project" value="InterPro"/>
</dbReference>
<dbReference type="GO" id="GO:0006401">
    <property type="term" value="P:RNA catabolic process"/>
    <property type="evidence" value="ECO:0007669"/>
    <property type="project" value="UniProtKB-ARBA"/>
</dbReference>
<keyword evidence="2" id="KW-1015">Disulfide bond</keyword>
<feature type="signal peptide" evidence="5">
    <location>
        <begin position="1"/>
        <end position="26"/>
    </location>
</feature>
<dbReference type="PROSITE" id="PS00530">
    <property type="entry name" value="RNASE_T2_1"/>
    <property type="match status" value="1"/>
</dbReference>
<dbReference type="Gene3D" id="3.90.730.10">
    <property type="entry name" value="Ribonuclease T2-like"/>
    <property type="match status" value="1"/>
</dbReference>
<dbReference type="Pfam" id="PF00445">
    <property type="entry name" value="Ribonuclease_T2"/>
    <property type="match status" value="1"/>
</dbReference>
<dbReference type="SUPFAM" id="SSF55895">
    <property type="entry name" value="Ribonuclease Rh-like"/>
    <property type="match status" value="1"/>
</dbReference>
<evidence type="ECO:0000256" key="1">
    <source>
        <dbReference type="ARBA" id="ARBA00007469"/>
    </source>
</evidence>
<feature type="active site" evidence="3">
    <location>
        <position position="120"/>
    </location>
</feature>
<protein>
    <submittedName>
        <fullName evidence="7">Uncharacterized protein</fullName>
    </submittedName>
</protein>
<dbReference type="InterPro" id="IPR018188">
    <property type="entry name" value="RNase_T2_His_AS_1"/>
</dbReference>
<evidence type="ECO:0000313" key="6">
    <source>
        <dbReference type="Proteomes" id="UP000050795"/>
    </source>
</evidence>
<evidence type="ECO:0000256" key="5">
    <source>
        <dbReference type="SAM" id="SignalP"/>
    </source>
</evidence>
<dbReference type="InterPro" id="IPR033130">
    <property type="entry name" value="RNase_T2_His_AS_2"/>
</dbReference>
<feature type="active site" evidence="3">
    <location>
        <position position="63"/>
    </location>
</feature>
<dbReference type="GO" id="GO:0033897">
    <property type="term" value="F:ribonuclease T2 activity"/>
    <property type="evidence" value="ECO:0007669"/>
    <property type="project" value="InterPro"/>
</dbReference>
<dbReference type="AlphaFoldDB" id="A0AA85JNS5"/>
<dbReference type="PANTHER" id="PTHR11240">
    <property type="entry name" value="RIBONUCLEASE T2"/>
    <property type="match status" value="1"/>
</dbReference>
<accession>A0AA85JNS5</accession>
<dbReference type="InterPro" id="IPR001568">
    <property type="entry name" value="RNase_T2-like"/>
</dbReference>
<dbReference type="CDD" id="cd01061">
    <property type="entry name" value="RNase_T2_euk"/>
    <property type="match status" value="1"/>
</dbReference>
<evidence type="ECO:0000313" key="7">
    <source>
        <dbReference type="WBParaSite" id="TREG1_32320.1"/>
    </source>
</evidence>
<dbReference type="InterPro" id="IPR033697">
    <property type="entry name" value="Ribonuclease_T2_eukaryotic"/>
</dbReference>
<feature type="active site" evidence="3">
    <location>
        <position position="116"/>
    </location>
</feature>
<dbReference type="PANTHER" id="PTHR11240:SF22">
    <property type="entry name" value="RIBONUCLEASE T2"/>
    <property type="match status" value="1"/>
</dbReference>
<keyword evidence="6" id="KW-1185">Reference proteome</keyword>
<evidence type="ECO:0000256" key="2">
    <source>
        <dbReference type="ARBA" id="ARBA00023157"/>
    </source>
</evidence>
<dbReference type="PROSITE" id="PS00531">
    <property type="entry name" value="RNASE_T2_2"/>
    <property type="match status" value="1"/>
</dbReference>
<proteinExistence type="inferred from homology"/>
<dbReference type="InterPro" id="IPR036430">
    <property type="entry name" value="RNase_T2-like_sf"/>
</dbReference>
<organism evidence="6 7">
    <name type="scientific">Trichobilharzia regenti</name>
    <name type="common">Nasal bird schistosome</name>
    <dbReference type="NCBI Taxonomy" id="157069"/>
    <lineage>
        <taxon>Eukaryota</taxon>
        <taxon>Metazoa</taxon>
        <taxon>Spiralia</taxon>
        <taxon>Lophotrochozoa</taxon>
        <taxon>Platyhelminthes</taxon>
        <taxon>Trematoda</taxon>
        <taxon>Digenea</taxon>
        <taxon>Strigeidida</taxon>
        <taxon>Schistosomatoidea</taxon>
        <taxon>Schistosomatidae</taxon>
        <taxon>Trichobilharzia</taxon>
    </lineage>
</organism>
<reference evidence="7" key="2">
    <citation type="submission" date="2023-11" db="UniProtKB">
        <authorList>
            <consortium name="WormBaseParasite"/>
        </authorList>
    </citation>
    <scope>IDENTIFICATION</scope>
</reference>
<name>A0AA85JNS5_TRIRE</name>
<reference evidence="6" key="1">
    <citation type="submission" date="2022-06" db="EMBL/GenBank/DDBJ databases">
        <authorList>
            <person name="Berger JAMES D."/>
            <person name="Berger JAMES D."/>
        </authorList>
    </citation>
    <scope>NUCLEOTIDE SEQUENCE [LARGE SCALE GENOMIC DNA]</scope>
</reference>
<sequence length="246" mass="29170">MMMYTWYIQAVLFTTIFATLLHSGYSQEGDDWNYLVLTLSWPPTYCSKVECKLPPRMNDFNIHGLWPSVWPGKQPTNCSAHPNFDIDKLWDIRGQLDSEWVNLKDYQNPIPFWEHEWYKHGQCATEDSLISDELGYFNTSLILRDKIDLLNTLNTYGIQPANNQLLGRIELLNTLRQAYNARVLVTCQKTPKYERRRRHHHRHNQLALLSEVRFCFNPQLELIDCPMQEEDNNTECPLWIEFPEFN</sequence>
<comment type="similarity">
    <text evidence="1 4">Belongs to the RNase T2 family.</text>
</comment>
<evidence type="ECO:0000256" key="4">
    <source>
        <dbReference type="RuleBase" id="RU004328"/>
    </source>
</evidence>